<evidence type="ECO:0000313" key="2">
    <source>
        <dbReference type="RefSeq" id="XP_075074365.1"/>
    </source>
</evidence>
<organism evidence="1 2">
    <name type="scientific">Nicotiana tabacum</name>
    <name type="common">Common tobacco</name>
    <dbReference type="NCBI Taxonomy" id="4097"/>
    <lineage>
        <taxon>Eukaryota</taxon>
        <taxon>Viridiplantae</taxon>
        <taxon>Streptophyta</taxon>
        <taxon>Embryophyta</taxon>
        <taxon>Tracheophyta</taxon>
        <taxon>Spermatophyta</taxon>
        <taxon>Magnoliopsida</taxon>
        <taxon>eudicotyledons</taxon>
        <taxon>Gunneridae</taxon>
        <taxon>Pentapetalae</taxon>
        <taxon>asterids</taxon>
        <taxon>lamiids</taxon>
        <taxon>Solanales</taxon>
        <taxon>Solanaceae</taxon>
        <taxon>Nicotianoideae</taxon>
        <taxon>Nicotianeae</taxon>
        <taxon>Nicotiana</taxon>
    </lineage>
</organism>
<gene>
    <name evidence="2" type="primary">LOC142161971</name>
</gene>
<evidence type="ECO:0000313" key="1">
    <source>
        <dbReference type="Proteomes" id="UP000790787"/>
    </source>
</evidence>
<dbReference type="RefSeq" id="XP_075074365.1">
    <property type="nucleotide sequence ID" value="XM_075218264.1"/>
</dbReference>
<keyword evidence="1" id="KW-1185">Reference proteome</keyword>
<dbReference type="Proteomes" id="UP000790787">
    <property type="component" value="Chromosome 7"/>
</dbReference>
<proteinExistence type="predicted"/>
<reference evidence="1" key="1">
    <citation type="journal article" date="2014" name="Nat. Commun.">
        <title>The tobacco genome sequence and its comparison with those of tomato and potato.</title>
        <authorList>
            <person name="Sierro N."/>
            <person name="Battey J.N."/>
            <person name="Ouadi S."/>
            <person name="Bakaher N."/>
            <person name="Bovet L."/>
            <person name="Willig A."/>
            <person name="Goepfert S."/>
            <person name="Peitsch M.C."/>
            <person name="Ivanov N.V."/>
        </authorList>
    </citation>
    <scope>NUCLEOTIDE SEQUENCE [LARGE SCALE GENOMIC DNA]</scope>
</reference>
<protein>
    <submittedName>
        <fullName evidence="2">Uncharacterized protein LOC142161971</fullName>
    </submittedName>
</protein>
<name>A0AC58RNT9_TOBAC</name>
<accession>A0AC58RNT9</accession>
<sequence length="684" mass="78528">MQMEIFPVYLLHSGEWEENKFVNFISDCVIIESTFNYNNLVTAISEQIRIDSDLNTIEINFVPNGVKEIYENHLVVTSSVVASSSSCLVATNSNSRDVSTTDSTEIIDIELIENTNFSENTGIIDNMLNEFVEEDQVYKDKETLMNMMKNLVVRERFQFKVKRSSATRYHLTCLDDNCAWSFKSSTIFKANIYKVRSYNNNHTCGYGERYLTQRQATLGIIASIVKDKYVNPKKVYTANDIIEDIQKQHGIKVSYMKAWRAKEIAMAMIRGSPSDSYKELPKYFSMLEQTNPGSVTKLHKSEDGCFLYAYVSLYASIKGWEHCRPIMVVDGSFLKAAYKGTILTACTQDGAVGINLKNPSTCIKGTFGVREGMCIVSDRNESIFNATKVVYPEVPHCICMFHLCQNVKRTFKKHHKQLKDIFFALARAYTIEKFEYHMTELCNIDLRVQPYLFEIGYERWSRAYSKVKRSMVMTSNIAESINAANKDARELPVMRLLEYMTNLLQQWNNKNRKSAMETSTELDEKYDKFLRENLIASEKMTVRPATDQLYTVLEGVRRNIVCLEEGTGSCGKIQMDELPCPHAWAVLKNQQLKPGQYCSFYYKKDKLLSTYEFPVNPMPDESLWVVPTEVMEDVVLPPKGRRNAGRPRKERLKPASEKESKRAFSCSVCGQGGHNRKTCRNRPK</sequence>
<reference evidence="2" key="2">
    <citation type="submission" date="2025-08" db="UniProtKB">
        <authorList>
            <consortium name="RefSeq"/>
        </authorList>
    </citation>
    <scope>IDENTIFICATION</scope>
    <source>
        <tissue evidence="2">Leaf</tissue>
    </source>
</reference>